<dbReference type="InterPro" id="IPR024791">
    <property type="entry name" value="Cyt_c/ubiquinol_Oxase_su3"/>
</dbReference>
<evidence type="ECO:0000256" key="7">
    <source>
        <dbReference type="SAM" id="Phobius"/>
    </source>
</evidence>
<feature type="transmembrane region" description="Helical" evidence="7">
    <location>
        <begin position="23"/>
        <end position="43"/>
    </location>
</feature>
<evidence type="ECO:0000313" key="10">
    <source>
        <dbReference type="Proteomes" id="UP001205861"/>
    </source>
</evidence>
<dbReference type="InterPro" id="IPR013833">
    <property type="entry name" value="Cyt_c_oxidase_su3_a-hlx"/>
</dbReference>
<feature type="transmembrane region" description="Helical" evidence="7">
    <location>
        <begin position="189"/>
        <end position="209"/>
    </location>
</feature>
<accession>A0ABT2BIX7</accession>
<keyword evidence="10" id="KW-1185">Reference proteome</keyword>
<name>A0ABT2BIX7_9BURK</name>
<sequence length="215" mass="23509">MIPQATASQPVAPAAAGAHVARLGMWIFLATELMLFGPLFLAYLYGRTHFPDAFAAASRHTSFWLGTANTAVLLSSSLAMALAVHAREEQRPRAAARLLLLAAACGVLFLFIKGSEYAHDWREQLFPGPGFSLRGETGAGIFFWLYFAMTALHALHLAIGIAATLLFALGLRLQWPLVQPAQRLDALALYWHFVDSVWIFLYPLLYLVGRSGPPG</sequence>
<comment type="similarity">
    <text evidence="2 6">Belongs to the cytochrome c oxidase subunit 3 family.</text>
</comment>
<evidence type="ECO:0000256" key="6">
    <source>
        <dbReference type="RuleBase" id="RU003376"/>
    </source>
</evidence>
<gene>
    <name evidence="9" type="ORF">NX773_09365</name>
</gene>
<dbReference type="PANTHER" id="PTHR11403:SF6">
    <property type="entry name" value="NITRIC OXIDE REDUCTASE SUBUNIT E"/>
    <property type="match status" value="1"/>
</dbReference>
<dbReference type="Proteomes" id="UP001205861">
    <property type="component" value="Unassembled WGS sequence"/>
</dbReference>
<comment type="caution">
    <text evidence="9">The sequence shown here is derived from an EMBL/GenBank/DDBJ whole genome shotgun (WGS) entry which is preliminary data.</text>
</comment>
<proteinExistence type="inferred from homology"/>
<keyword evidence="3 6" id="KW-0812">Transmembrane</keyword>
<feature type="transmembrane region" description="Helical" evidence="7">
    <location>
        <begin position="63"/>
        <end position="82"/>
    </location>
</feature>
<evidence type="ECO:0000256" key="1">
    <source>
        <dbReference type="ARBA" id="ARBA00004141"/>
    </source>
</evidence>
<reference evidence="9 10" key="1">
    <citation type="submission" date="2022-08" db="EMBL/GenBank/DDBJ databases">
        <title>Reclassification of Massilia species as members of the genera Telluria, Duganella, Pseudoduganella, Mokoshia gen. nov. and Zemynaea gen. nov. using orthogonal and non-orthogonal genome-based approaches.</title>
        <authorList>
            <person name="Bowman J.P."/>
        </authorList>
    </citation>
    <scope>NUCLEOTIDE SEQUENCE [LARGE SCALE GENOMIC DNA]</scope>
    <source>
        <strain evidence="9 10">JCM 31607</strain>
    </source>
</reference>
<feature type="domain" description="Heme-copper oxidase subunit III family profile" evidence="8">
    <location>
        <begin position="1"/>
        <end position="210"/>
    </location>
</feature>
<comment type="subcellular location">
    <subcellularLocation>
        <location evidence="6">Cell membrane</location>
        <topology evidence="6">Multi-pass membrane protein</topology>
    </subcellularLocation>
    <subcellularLocation>
        <location evidence="1">Membrane</location>
        <topology evidence="1">Multi-pass membrane protein</topology>
    </subcellularLocation>
</comment>
<dbReference type="InterPro" id="IPR035973">
    <property type="entry name" value="Cyt_c_oxidase_su3-like_sf"/>
</dbReference>
<evidence type="ECO:0000256" key="5">
    <source>
        <dbReference type="ARBA" id="ARBA00023136"/>
    </source>
</evidence>
<organism evidence="9 10">
    <name type="scientific">Massilia solisilvae</name>
    <dbReference type="NCBI Taxonomy" id="1811225"/>
    <lineage>
        <taxon>Bacteria</taxon>
        <taxon>Pseudomonadati</taxon>
        <taxon>Pseudomonadota</taxon>
        <taxon>Betaproteobacteria</taxon>
        <taxon>Burkholderiales</taxon>
        <taxon>Oxalobacteraceae</taxon>
        <taxon>Telluria group</taxon>
        <taxon>Massilia</taxon>
    </lineage>
</organism>
<evidence type="ECO:0000259" key="8">
    <source>
        <dbReference type="PROSITE" id="PS50253"/>
    </source>
</evidence>
<dbReference type="Gene3D" id="1.20.120.80">
    <property type="entry name" value="Cytochrome c oxidase, subunit III, four-helix bundle"/>
    <property type="match status" value="1"/>
</dbReference>
<dbReference type="PANTHER" id="PTHR11403">
    <property type="entry name" value="CYTOCHROME C OXIDASE SUBUNIT III"/>
    <property type="match status" value="1"/>
</dbReference>
<dbReference type="InterPro" id="IPR000298">
    <property type="entry name" value="Cyt_c_oxidase-like_su3"/>
</dbReference>
<evidence type="ECO:0000313" key="9">
    <source>
        <dbReference type="EMBL" id="MCS0608371.1"/>
    </source>
</evidence>
<dbReference type="RefSeq" id="WP_258856074.1">
    <property type="nucleotide sequence ID" value="NZ_JANUGV010000002.1"/>
</dbReference>
<dbReference type="Pfam" id="PF00510">
    <property type="entry name" value="COX3"/>
    <property type="match status" value="1"/>
</dbReference>
<dbReference type="SUPFAM" id="SSF81452">
    <property type="entry name" value="Cytochrome c oxidase subunit III-like"/>
    <property type="match status" value="1"/>
</dbReference>
<dbReference type="PROSITE" id="PS50253">
    <property type="entry name" value="COX3"/>
    <property type="match status" value="1"/>
</dbReference>
<dbReference type="EMBL" id="JANUGV010000002">
    <property type="protein sequence ID" value="MCS0608371.1"/>
    <property type="molecule type" value="Genomic_DNA"/>
</dbReference>
<evidence type="ECO:0000256" key="2">
    <source>
        <dbReference type="ARBA" id="ARBA00010581"/>
    </source>
</evidence>
<evidence type="ECO:0000256" key="4">
    <source>
        <dbReference type="ARBA" id="ARBA00022989"/>
    </source>
</evidence>
<keyword evidence="5 7" id="KW-0472">Membrane</keyword>
<protein>
    <submittedName>
        <fullName evidence="9">Cytochrome c oxidase subunit 3</fullName>
    </submittedName>
</protein>
<evidence type="ECO:0000256" key="3">
    <source>
        <dbReference type="ARBA" id="ARBA00022692"/>
    </source>
</evidence>
<feature type="transmembrane region" description="Helical" evidence="7">
    <location>
        <begin position="141"/>
        <end position="169"/>
    </location>
</feature>
<keyword evidence="4 7" id="KW-1133">Transmembrane helix</keyword>
<feature type="transmembrane region" description="Helical" evidence="7">
    <location>
        <begin position="94"/>
        <end position="112"/>
    </location>
</feature>